<organism evidence="6 7">
    <name type="scientific">Saguinus oedipus</name>
    <name type="common">Cotton-top tamarin</name>
    <name type="synonym">Oedipomidas oedipus</name>
    <dbReference type="NCBI Taxonomy" id="9490"/>
    <lineage>
        <taxon>Eukaryota</taxon>
        <taxon>Metazoa</taxon>
        <taxon>Chordata</taxon>
        <taxon>Craniata</taxon>
        <taxon>Vertebrata</taxon>
        <taxon>Euteleostomi</taxon>
        <taxon>Mammalia</taxon>
        <taxon>Eutheria</taxon>
        <taxon>Euarchontoglires</taxon>
        <taxon>Primates</taxon>
        <taxon>Haplorrhini</taxon>
        <taxon>Platyrrhini</taxon>
        <taxon>Cebidae</taxon>
        <taxon>Callitrichinae</taxon>
        <taxon>Saguinus</taxon>
    </lineage>
</organism>
<evidence type="ECO:0000256" key="3">
    <source>
        <dbReference type="ARBA" id="ARBA00022553"/>
    </source>
</evidence>
<evidence type="ECO:0000256" key="2">
    <source>
        <dbReference type="ARBA" id="ARBA00022490"/>
    </source>
</evidence>
<name>A0ABQ9VJK1_SAGOE</name>
<keyword evidence="7" id="KW-1185">Reference proteome</keyword>
<keyword evidence="5" id="KW-0175">Coiled coil</keyword>
<proteinExistence type="predicted"/>
<gene>
    <name evidence="6" type="ORF">P7K49_009304</name>
</gene>
<comment type="subcellular location">
    <subcellularLocation>
        <location evidence="1">Cytoplasm</location>
        <location evidence="1">Cytoskeleton</location>
    </subcellularLocation>
</comment>
<feature type="coiled-coil region" evidence="5">
    <location>
        <begin position="22"/>
        <end position="49"/>
    </location>
</feature>
<keyword evidence="4" id="KW-0206">Cytoskeleton</keyword>
<accession>A0ABQ9VJK1</accession>
<dbReference type="PANTHER" id="PTHR14069:SF0">
    <property type="entry name" value="FILENSIN"/>
    <property type="match status" value="1"/>
</dbReference>
<evidence type="ECO:0000313" key="7">
    <source>
        <dbReference type="Proteomes" id="UP001266305"/>
    </source>
</evidence>
<sequence>MVPVARDVWLSLQEADEALLHNLRLQLEAQFLQDDISAAKDRHKKLSIRPSHFSSPPTFLLLLYLMESWEQCLGAVLKQLK</sequence>
<dbReference type="Proteomes" id="UP001266305">
    <property type="component" value="Unassembled WGS sequence"/>
</dbReference>
<evidence type="ECO:0000256" key="5">
    <source>
        <dbReference type="SAM" id="Coils"/>
    </source>
</evidence>
<keyword evidence="3" id="KW-0597">Phosphoprotein</keyword>
<dbReference type="EMBL" id="JASSZA010000005">
    <property type="protein sequence ID" value="KAK2109558.1"/>
    <property type="molecule type" value="Genomic_DNA"/>
</dbReference>
<dbReference type="InterPro" id="IPR042358">
    <property type="entry name" value="BFSP1"/>
</dbReference>
<comment type="caution">
    <text evidence="6">The sequence shown here is derived from an EMBL/GenBank/DDBJ whole genome shotgun (WGS) entry which is preliminary data.</text>
</comment>
<keyword evidence="2" id="KW-0963">Cytoplasm</keyword>
<evidence type="ECO:0000256" key="4">
    <source>
        <dbReference type="ARBA" id="ARBA00023212"/>
    </source>
</evidence>
<reference evidence="6 7" key="1">
    <citation type="submission" date="2023-05" db="EMBL/GenBank/DDBJ databases">
        <title>B98-5 Cell Line De Novo Hybrid Assembly: An Optical Mapping Approach.</title>
        <authorList>
            <person name="Kananen K."/>
            <person name="Auerbach J.A."/>
            <person name="Kautto E."/>
            <person name="Blachly J.S."/>
        </authorList>
    </citation>
    <scope>NUCLEOTIDE SEQUENCE [LARGE SCALE GENOMIC DNA]</scope>
    <source>
        <strain evidence="6">B95-8</strain>
        <tissue evidence="6">Cell line</tissue>
    </source>
</reference>
<evidence type="ECO:0000256" key="1">
    <source>
        <dbReference type="ARBA" id="ARBA00004245"/>
    </source>
</evidence>
<dbReference type="PANTHER" id="PTHR14069">
    <property type="entry name" value="FILENSIN"/>
    <property type="match status" value="1"/>
</dbReference>
<evidence type="ECO:0000313" key="6">
    <source>
        <dbReference type="EMBL" id="KAK2109558.1"/>
    </source>
</evidence>
<protein>
    <submittedName>
        <fullName evidence="6">Uncharacterized protein</fullName>
    </submittedName>
</protein>